<dbReference type="InterPro" id="IPR050248">
    <property type="entry name" value="Polysacc_deacetylase_ArnD"/>
</dbReference>
<reference evidence="3 4" key="1">
    <citation type="submission" date="2018-05" db="EMBL/GenBank/DDBJ databases">
        <title>Leucothrix arctica sp. nov., isolated from Arctic seawater.</title>
        <authorList>
            <person name="Choi A."/>
            <person name="Baek K."/>
        </authorList>
    </citation>
    <scope>NUCLEOTIDE SEQUENCE [LARGE SCALE GENOMIC DNA]</scope>
    <source>
        <strain evidence="3 4">IMCC9719</strain>
    </source>
</reference>
<dbReference type="Proteomes" id="UP000245506">
    <property type="component" value="Unassembled WGS sequence"/>
</dbReference>
<dbReference type="Pfam" id="PF01522">
    <property type="entry name" value="Polysacc_deac_1"/>
    <property type="match status" value="1"/>
</dbReference>
<proteinExistence type="predicted"/>
<dbReference type="EMBL" id="QGKL01000010">
    <property type="protein sequence ID" value="PWQ98790.1"/>
    <property type="molecule type" value="Genomic_DNA"/>
</dbReference>
<dbReference type="Gene3D" id="3.20.20.370">
    <property type="entry name" value="Glycoside hydrolase/deacetylase"/>
    <property type="match status" value="1"/>
</dbReference>
<feature type="chain" id="PRO_5016255812" evidence="1">
    <location>
        <begin position="27"/>
        <end position="274"/>
    </location>
</feature>
<dbReference type="PROSITE" id="PS51677">
    <property type="entry name" value="NODB"/>
    <property type="match status" value="1"/>
</dbReference>
<dbReference type="PANTHER" id="PTHR10587">
    <property type="entry name" value="GLYCOSYL TRANSFERASE-RELATED"/>
    <property type="match status" value="1"/>
</dbReference>
<dbReference type="GO" id="GO:0016810">
    <property type="term" value="F:hydrolase activity, acting on carbon-nitrogen (but not peptide) bonds"/>
    <property type="evidence" value="ECO:0007669"/>
    <property type="project" value="InterPro"/>
</dbReference>
<feature type="signal peptide" evidence="1">
    <location>
        <begin position="1"/>
        <end position="26"/>
    </location>
</feature>
<keyword evidence="1" id="KW-0732">Signal</keyword>
<feature type="domain" description="NodB homology" evidence="2">
    <location>
        <begin position="43"/>
        <end position="264"/>
    </location>
</feature>
<dbReference type="GO" id="GO:0005975">
    <property type="term" value="P:carbohydrate metabolic process"/>
    <property type="evidence" value="ECO:0007669"/>
    <property type="project" value="InterPro"/>
</dbReference>
<evidence type="ECO:0000259" key="2">
    <source>
        <dbReference type="PROSITE" id="PS51677"/>
    </source>
</evidence>
<name>A0A317CQV1_9GAMM</name>
<protein>
    <submittedName>
        <fullName evidence="3">Polysaccharide deacetylase family protein</fullName>
    </submittedName>
</protein>
<keyword evidence="4" id="KW-1185">Reference proteome</keyword>
<gene>
    <name evidence="3" type="ORF">DKT75_03005</name>
</gene>
<evidence type="ECO:0000256" key="1">
    <source>
        <dbReference type="SAM" id="SignalP"/>
    </source>
</evidence>
<organism evidence="3 4">
    <name type="scientific">Leucothrix arctica</name>
    <dbReference type="NCBI Taxonomy" id="1481894"/>
    <lineage>
        <taxon>Bacteria</taxon>
        <taxon>Pseudomonadati</taxon>
        <taxon>Pseudomonadota</taxon>
        <taxon>Gammaproteobacteria</taxon>
        <taxon>Thiotrichales</taxon>
        <taxon>Thiotrichaceae</taxon>
        <taxon>Leucothrix</taxon>
    </lineage>
</organism>
<dbReference type="AlphaFoldDB" id="A0A317CQV1"/>
<dbReference type="RefSeq" id="WP_109821946.1">
    <property type="nucleotide sequence ID" value="NZ_QGKL01000010.1"/>
</dbReference>
<dbReference type="OrthoDB" id="276604at2"/>
<dbReference type="SUPFAM" id="SSF88713">
    <property type="entry name" value="Glycoside hydrolase/deacetylase"/>
    <property type="match status" value="1"/>
</dbReference>
<dbReference type="InterPro" id="IPR011330">
    <property type="entry name" value="Glyco_hydro/deAcase_b/a-brl"/>
</dbReference>
<dbReference type="CDD" id="cd10917">
    <property type="entry name" value="CE4_NodB_like_6s_7s"/>
    <property type="match status" value="1"/>
</dbReference>
<accession>A0A317CQV1</accession>
<evidence type="ECO:0000313" key="4">
    <source>
        <dbReference type="Proteomes" id="UP000245506"/>
    </source>
</evidence>
<dbReference type="InterPro" id="IPR002509">
    <property type="entry name" value="NODB_dom"/>
</dbReference>
<evidence type="ECO:0000313" key="3">
    <source>
        <dbReference type="EMBL" id="PWQ98790.1"/>
    </source>
</evidence>
<comment type="caution">
    <text evidence="3">The sequence shown here is derived from an EMBL/GenBank/DDBJ whole genome shotgun (WGS) entry which is preliminary data.</text>
</comment>
<sequence>MINIRKKAAALLTVLALCAFSSSLFAADCAEVREKYQCPIEKKKITLSFDDGVADVTPKVLDVLNREKIQGTFFVLGNKVNCSIYKNDCSTNPESQSCQSFQLCQQRVHTLKRIKNEGHMIGSHSYKHDRHSELPAQLLEYNIRKSRAILEPYFTTEPAIFRLPYGDGWFNQKTKPQVMAALERNNFKHIGWEMTAYDWNPDHQKGDKILDNVMTQMCAGKGRVGVILFHDGVFENEHVGRTYTADNLARWIPTMRCAADFVPLTYFKKDLRVK</sequence>